<feature type="modified residue" description="4-aspartylphosphate" evidence="6">
    <location>
        <position position="53"/>
    </location>
</feature>
<evidence type="ECO:0000256" key="6">
    <source>
        <dbReference type="PROSITE-ProRule" id="PRU00169"/>
    </source>
</evidence>
<dbReference type="HOGENOM" id="CLU_000445_30_4_0"/>
<reference evidence="10 11" key="1">
    <citation type="submission" date="2007-08" db="EMBL/GenBank/DDBJ databases">
        <title>Complete sequence of Roseiflexus castenholzii DSM 13941.</title>
        <authorList>
            <consortium name="US DOE Joint Genome Institute"/>
            <person name="Copeland A."/>
            <person name="Lucas S."/>
            <person name="Lapidus A."/>
            <person name="Barry K."/>
            <person name="Glavina del Rio T."/>
            <person name="Dalin E."/>
            <person name="Tice H."/>
            <person name="Pitluck S."/>
            <person name="Thompson L.S."/>
            <person name="Brettin T."/>
            <person name="Bruce D."/>
            <person name="Detter J.C."/>
            <person name="Han C."/>
            <person name="Tapia R."/>
            <person name="Schmutz J."/>
            <person name="Larimer F."/>
            <person name="Land M."/>
            <person name="Hauser L."/>
            <person name="Kyrpides N."/>
            <person name="Mikhailova N."/>
            <person name="Bryant D.A."/>
            <person name="Hanada S."/>
            <person name="Tsukatani Y."/>
            <person name="Richardson P."/>
        </authorList>
    </citation>
    <scope>NUCLEOTIDE SEQUENCE [LARGE SCALE GENOMIC DNA]</scope>
    <source>
        <strain evidence="11">DSM 13941 / HLO8</strain>
    </source>
</reference>
<organism evidence="10 11">
    <name type="scientific">Roseiflexus castenholzii (strain DSM 13941 / HLO8)</name>
    <dbReference type="NCBI Taxonomy" id="383372"/>
    <lineage>
        <taxon>Bacteria</taxon>
        <taxon>Bacillati</taxon>
        <taxon>Chloroflexota</taxon>
        <taxon>Chloroflexia</taxon>
        <taxon>Chloroflexales</taxon>
        <taxon>Roseiflexineae</taxon>
        <taxon>Roseiflexaceae</taxon>
        <taxon>Roseiflexus</taxon>
    </lineage>
</organism>
<evidence type="ECO:0000256" key="2">
    <source>
        <dbReference type="ARBA" id="ARBA00023012"/>
    </source>
</evidence>
<evidence type="ECO:0000259" key="8">
    <source>
        <dbReference type="PROSITE" id="PS50110"/>
    </source>
</evidence>
<keyword evidence="3" id="KW-0805">Transcription regulation</keyword>
<dbReference type="InterPro" id="IPR001789">
    <property type="entry name" value="Sig_transdc_resp-reg_receiver"/>
</dbReference>
<dbReference type="Pfam" id="PF00486">
    <property type="entry name" value="Trans_reg_C"/>
    <property type="match status" value="1"/>
</dbReference>
<dbReference type="Gene3D" id="6.10.250.690">
    <property type="match status" value="1"/>
</dbReference>
<feature type="domain" description="Response regulatory" evidence="8">
    <location>
        <begin position="4"/>
        <end position="120"/>
    </location>
</feature>
<keyword evidence="5" id="KW-0804">Transcription</keyword>
<dbReference type="eggNOG" id="COG0745">
    <property type="taxonomic scope" value="Bacteria"/>
</dbReference>
<dbReference type="AlphaFoldDB" id="A7NJC8"/>
<dbReference type="PROSITE" id="PS51755">
    <property type="entry name" value="OMPR_PHOB"/>
    <property type="match status" value="1"/>
</dbReference>
<dbReference type="Proteomes" id="UP000000263">
    <property type="component" value="Chromosome"/>
</dbReference>
<dbReference type="EMBL" id="CP000804">
    <property type="protein sequence ID" value="ABU57598.1"/>
    <property type="molecule type" value="Genomic_DNA"/>
</dbReference>
<dbReference type="InterPro" id="IPR036388">
    <property type="entry name" value="WH-like_DNA-bd_sf"/>
</dbReference>
<feature type="DNA-binding region" description="OmpR/PhoB-type" evidence="7">
    <location>
        <begin position="131"/>
        <end position="229"/>
    </location>
</feature>
<dbReference type="CDD" id="cd00383">
    <property type="entry name" value="trans_reg_C"/>
    <property type="match status" value="1"/>
</dbReference>
<feature type="domain" description="OmpR/PhoB-type" evidence="9">
    <location>
        <begin position="131"/>
        <end position="229"/>
    </location>
</feature>
<dbReference type="SUPFAM" id="SSF52172">
    <property type="entry name" value="CheY-like"/>
    <property type="match status" value="1"/>
</dbReference>
<evidence type="ECO:0000256" key="1">
    <source>
        <dbReference type="ARBA" id="ARBA00022553"/>
    </source>
</evidence>
<evidence type="ECO:0000256" key="7">
    <source>
        <dbReference type="PROSITE-ProRule" id="PRU01091"/>
    </source>
</evidence>
<dbReference type="Gene3D" id="1.10.10.10">
    <property type="entry name" value="Winged helix-like DNA-binding domain superfamily/Winged helix DNA-binding domain"/>
    <property type="match status" value="1"/>
</dbReference>
<keyword evidence="1 6" id="KW-0597">Phosphoprotein</keyword>
<dbReference type="SMART" id="SM00448">
    <property type="entry name" value="REC"/>
    <property type="match status" value="1"/>
</dbReference>
<keyword evidence="4 7" id="KW-0238">DNA-binding</keyword>
<dbReference type="InterPro" id="IPR011006">
    <property type="entry name" value="CheY-like_superfamily"/>
</dbReference>
<dbReference type="GO" id="GO:0032993">
    <property type="term" value="C:protein-DNA complex"/>
    <property type="evidence" value="ECO:0007669"/>
    <property type="project" value="TreeGrafter"/>
</dbReference>
<sequence>MPQRILVVDDDRQITRLVSAYLEHAGFQTLTAHDGATALRLARSERPDLMVLDLMLPDIDGADLTRAIRADPHIAAMPIIMLTARVDDTDRIVGLELGADDYITKPFNPREVVARVRAVLRRTSGGTPQPAVLLEAGRVRLDPDRHEVTVAGQPLNLTPTEFHLLRIFLSLPGHAFTRRELIEEGVGYEYEGMERTIDSHIKNLRRKLESVDAGIRIETVYGVGYRLKVVA</sequence>
<dbReference type="InterPro" id="IPR039420">
    <property type="entry name" value="WalR-like"/>
</dbReference>
<dbReference type="Pfam" id="PF00072">
    <property type="entry name" value="Response_reg"/>
    <property type="match status" value="1"/>
</dbReference>
<gene>
    <name evidence="10" type="ordered locus">Rcas_1504</name>
</gene>
<dbReference type="GO" id="GO:0000156">
    <property type="term" value="F:phosphorelay response regulator activity"/>
    <property type="evidence" value="ECO:0007669"/>
    <property type="project" value="TreeGrafter"/>
</dbReference>
<dbReference type="FunFam" id="3.40.50.2300:FF:000001">
    <property type="entry name" value="DNA-binding response regulator PhoB"/>
    <property type="match status" value="1"/>
</dbReference>
<evidence type="ECO:0000259" key="9">
    <source>
        <dbReference type="PROSITE" id="PS51755"/>
    </source>
</evidence>
<dbReference type="STRING" id="383372.Rcas_1504"/>
<dbReference type="InterPro" id="IPR001867">
    <property type="entry name" value="OmpR/PhoB-type_DNA-bd"/>
</dbReference>
<evidence type="ECO:0000256" key="4">
    <source>
        <dbReference type="ARBA" id="ARBA00023125"/>
    </source>
</evidence>
<keyword evidence="11" id="KW-1185">Reference proteome</keyword>
<dbReference type="RefSeq" id="WP_012120026.1">
    <property type="nucleotide sequence ID" value="NC_009767.1"/>
</dbReference>
<proteinExistence type="predicted"/>
<dbReference type="OrthoDB" id="9792810at2"/>
<dbReference type="GO" id="GO:0006355">
    <property type="term" value="P:regulation of DNA-templated transcription"/>
    <property type="evidence" value="ECO:0007669"/>
    <property type="project" value="InterPro"/>
</dbReference>
<evidence type="ECO:0000256" key="5">
    <source>
        <dbReference type="ARBA" id="ARBA00023163"/>
    </source>
</evidence>
<dbReference type="GO" id="GO:0005829">
    <property type="term" value="C:cytosol"/>
    <property type="evidence" value="ECO:0007669"/>
    <property type="project" value="TreeGrafter"/>
</dbReference>
<dbReference type="SMART" id="SM00862">
    <property type="entry name" value="Trans_reg_C"/>
    <property type="match status" value="1"/>
</dbReference>
<dbReference type="PANTHER" id="PTHR48111">
    <property type="entry name" value="REGULATOR OF RPOS"/>
    <property type="match status" value="1"/>
</dbReference>
<dbReference type="PROSITE" id="PS50110">
    <property type="entry name" value="RESPONSE_REGULATORY"/>
    <property type="match status" value="1"/>
</dbReference>
<accession>A7NJC8</accession>
<dbReference type="PANTHER" id="PTHR48111:SF4">
    <property type="entry name" value="DNA-BINDING DUAL TRANSCRIPTIONAL REGULATOR OMPR"/>
    <property type="match status" value="1"/>
</dbReference>
<evidence type="ECO:0000256" key="3">
    <source>
        <dbReference type="ARBA" id="ARBA00023015"/>
    </source>
</evidence>
<name>A7NJC8_ROSCS</name>
<dbReference type="SUPFAM" id="SSF46894">
    <property type="entry name" value="C-terminal effector domain of the bipartite response regulators"/>
    <property type="match status" value="1"/>
</dbReference>
<protein>
    <submittedName>
        <fullName evidence="10">Two component transcriptional regulator, winged helix family</fullName>
    </submittedName>
</protein>
<keyword evidence="2" id="KW-0902">Two-component regulatory system</keyword>
<evidence type="ECO:0000313" key="11">
    <source>
        <dbReference type="Proteomes" id="UP000000263"/>
    </source>
</evidence>
<dbReference type="KEGG" id="rca:Rcas_1504"/>
<dbReference type="InterPro" id="IPR016032">
    <property type="entry name" value="Sig_transdc_resp-reg_C-effctor"/>
</dbReference>
<evidence type="ECO:0000313" key="10">
    <source>
        <dbReference type="EMBL" id="ABU57598.1"/>
    </source>
</evidence>
<dbReference type="GO" id="GO:0000976">
    <property type="term" value="F:transcription cis-regulatory region binding"/>
    <property type="evidence" value="ECO:0007669"/>
    <property type="project" value="TreeGrafter"/>
</dbReference>
<dbReference type="Gene3D" id="3.40.50.2300">
    <property type="match status" value="1"/>
</dbReference>